<evidence type="ECO:0000313" key="1">
    <source>
        <dbReference type="EMBL" id="GAA0863455.1"/>
    </source>
</evidence>
<dbReference type="RefSeq" id="WP_215354730.1">
    <property type="nucleotide sequence ID" value="NZ_BAAAFE010000007.1"/>
</dbReference>
<protein>
    <submittedName>
        <fullName evidence="1">Uncharacterized protein</fullName>
    </submittedName>
</protein>
<organism evidence="1 2">
    <name type="scientific">Sphingopyxis soli</name>
    <dbReference type="NCBI Taxonomy" id="592051"/>
    <lineage>
        <taxon>Bacteria</taxon>
        <taxon>Pseudomonadati</taxon>
        <taxon>Pseudomonadota</taxon>
        <taxon>Alphaproteobacteria</taxon>
        <taxon>Sphingomonadales</taxon>
        <taxon>Sphingomonadaceae</taxon>
        <taxon>Sphingopyxis</taxon>
    </lineage>
</organism>
<dbReference type="EMBL" id="BAAAFE010000007">
    <property type="protein sequence ID" value="GAA0863455.1"/>
    <property type="molecule type" value="Genomic_DNA"/>
</dbReference>
<sequence>MNASPSNIPQLSAATSLSNPGFDILLAVSEARQSALPTVRLLRAQATRERHAEKIGALRDMLLGTATAATPESVRPARFFDLSDPANALSETVNDLFTRGFQPMLSPADLHPLLSARPIPHDED</sequence>
<accession>A0ABN1M2I8</accession>
<dbReference type="Proteomes" id="UP001500738">
    <property type="component" value="Unassembled WGS sequence"/>
</dbReference>
<proteinExistence type="predicted"/>
<evidence type="ECO:0000313" key="2">
    <source>
        <dbReference type="Proteomes" id="UP001500738"/>
    </source>
</evidence>
<gene>
    <name evidence="1" type="ORF">GCM10009115_14060</name>
</gene>
<comment type="caution">
    <text evidence="1">The sequence shown here is derived from an EMBL/GenBank/DDBJ whole genome shotgun (WGS) entry which is preliminary data.</text>
</comment>
<reference evidence="1 2" key="1">
    <citation type="journal article" date="2019" name="Int. J. Syst. Evol. Microbiol.">
        <title>The Global Catalogue of Microorganisms (GCM) 10K type strain sequencing project: providing services to taxonomists for standard genome sequencing and annotation.</title>
        <authorList>
            <consortium name="The Broad Institute Genomics Platform"/>
            <consortium name="The Broad Institute Genome Sequencing Center for Infectious Disease"/>
            <person name="Wu L."/>
            <person name="Ma J."/>
        </authorList>
    </citation>
    <scope>NUCLEOTIDE SEQUENCE [LARGE SCALE GENOMIC DNA]</scope>
    <source>
        <strain evidence="1 2">JCM 15910</strain>
    </source>
</reference>
<keyword evidence="2" id="KW-1185">Reference proteome</keyword>
<name>A0ABN1M2I8_9SPHN</name>